<dbReference type="EMBL" id="QPKV01000004">
    <property type="protein sequence ID" value="RDC56107.1"/>
    <property type="molecule type" value="Genomic_DNA"/>
</dbReference>
<feature type="domain" description="ABM" evidence="1">
    <location>
        <begin position="30"/>
        <end position="121"/>
    </location>
</feature>
<dbReference type="OrthoDB" id="9798157at2"/>
<gene>
    <name evidence="2" type="ORF">DU508_10810</name>
</gene>
<dbReference type="SUPFAM" id="SSF54909">
    <property type="entry name" value="Dimeric alpha+beta barrel"/>
    <property type="match status" value="1"/>
</dbReference>
<dbReference type="RefSeq" id="WP_115402838.1">
    <property type="nucleotide sequence ID" value="NZ_QPKV01000004.1"/>
</dbReference>
<dbReference type="InterPro" id="IPR007138">
    <property type="entry name" value="ABM_dom"/>
</dbReference>
<dbReference type="AlphaFoldDB" id="A0A369PYP5"/>
<protein>
    <submittedName>
        <fullName evidence="2">Antibiotic biosynthesis monooxygenase</fullName>
    </submittedName>
</protein>
<dbReference type="InterPro" id="IPR050404">
    <property type="entry name" value="Heme-degrading_MO"/>
</dbReference>
<dbReference type="PANTHER" id="PTHR34474:SF2">
    <property type="entry name" value="SIGNAL TRANSDUCTION PROTEIN TRAP"/>
    <property type="match status" value="1"/>
</dbReference>
<dbReference type="PANTHER" id="PTHR34474">
    <property type="entry name" value="SIGNAL TRANSDUCTION PROTEIN TRAP"/>
    <property type="match status" value="1"/>
</dbReference>
<keyword evidence="3" id="KW-1185">Reference proteome</keyword>
<dbReference type="Proteomes" id="UP000253961">
    <property type="component" value="Unassembled WGS sequence"/>
</dbReference>
<proteinExistence type="predicted"/>
<dbReference type="Gene3D" id="3.30.70.100">
    <property type="match status" value="1"/>
</dbReference>
<evidence type="ECO:0000313" key="2">
    <source>
        <dbReference type="EMBL" id="RDC56107.1"/>
    </source>
</evidence>
<accession>A0A369PYP5</accession>
<dbReference type="PROSITE" id="PS51725">
    <property type="entry name" value="ABM"/>
    <property type="match status" value="1"/>
</dbReference>
<dbReference type="InterPro" id="IPR011008">
    <property type="entry name" value="Dimeric_a/b-barrel"/>
</dbReference>
<reference evidence="2 3" key="1">
    <citation type="submission" date="2018-07" db="EMBL/GenBank/DDBJ databases">
        <title>Pedobacter sp. nov., isolated from soil.</title>
        <authorList>
            <person name="Zhou L.Y."/>
            <person name="Du Z.J."/>
        </authorList>
    </citation>
    <scope>NUCLEOTIDE SEQUENCE [LARGE SCALE GENOMIC DNA]</scope>
    <source>
        <strain evidence="2 3">JDX94</strain>
    </source>
</reference>
<keyword evidence="2" id="KW-0503">Monooxygenase</keyword>
<name>A0A369PYP5_9SPHI</name>
<comment type="caution">
    <text evidence="2">The sequence shown here is derived from an EMBL/GenBank/DDBJ whole genome shotgun (WGS) entry which is preliminary data.</text>
</comment>
<dbReference type="GO" id="GO:0004497">
    <property type="term" value="F:monooxygenase activity"/>
    <property type="evidence" value="ECO:0007669"/>
    <property type="project" value="UniProtKB-KW"/>
</dbReference>
<keyword evidence="2" id="KW-0560">Oxidoreductase</keyword>
<evidence type="ECO:0000259" key="1">
    <source>
        <dbReference type="PROSITE" id="PS51725"/>
    </source>
</evidence>
<evidence type="ECO:0000313" key="3">
    <source>
        <dbReference type="Proteomes" id="UP000253961"/>
    </source>
</evidence>
<organism evidence="2 3">
    <name type="scientific">Pedobacter chinensis</name>
    <dbReference type="NCBI Taxonomy" id="2282421"/>
    <lineage>
        <taxon>Bacteria</taxon>
        <taxon>Pseudomonadati</taxon>
        <taxon>Bacteroidota</taxon>
        <taxon>Sphingobacteriia</taxon>
        <taxon>Sphingobacteriales</taxon>
        <taxon>Sphingobacteriaceae</taxon>
        <taxon>Pedobacter</taxon>
    </lineage>
</organism>
<dbReference type="Pfam" id="PF03992">
    <property type="entry name" value="ABM"/>
    <property type="match status" value="1"/>
</dbReference>
<sequence>MSVDDKTESPFRGLELNDRKSKSPLGDLGVLEVAILNVKAGLSVEFEKAFMEAQKIISSMDGYISHQLKKCIEESDKYILLVNWETLEAHTEGFRGSVEYQNWKKLLHHFYEPFPMVEHYLEVKTKAERPKRKEINNIFLDELSCLRW</sequence>